<dbReference type="EMBL" id="BAFB01000202">
    <property type="protein sequence ID" value="GAB36213.1"/>
    <property type="molecule type" value="Genomic_DNA"/>
</dbReference>
<reference evidence="1" key="1">
    <citation type="submission" date="2012-02" db="EMBL/GenBank/DDBJ databases">
        <title>Whole genome shotgun sequence of Gordonia otitidis NBRC 100426.</title>
        <authorList>
            <person name="Yoshida I."/>
            <person name="Hosoyama A."/>
            <person name="Tsuchikane K."/>
            <person name="Katsumata H."/>
            <person name="Yamazaki S."/>
            <person name="Fujita N."/>
        </authorList>
    </citation>
    <scope>NUCLEOTIDE SEQUENCE [LARGE SCALE GENOMIC DNA]</scope>
    <source>
        <strain evidence="1">NBRC 100426</strain>
    </source>
</reference>
<protein>
    <submittedName>
        <fullName evidence="1">Uncharacterized protein</fullName>
    </submittedName>
</protein>
<evidence type="ECO:0000313" key="2">
    <source>
        <dbReference type="Proteomes" id="UP000005038"/>
    </source>
</evidence>
<evidence type="ECO:0000313" key="1">
    <source>
        <dbReference type="EMBL" id="GAB36213.1"/>
    </source>
</evidence>
<sequence length="120" mass="12935">MREMSTAMIECDSAAASRRAYCASHGHGVDNDSSVCTRCGAVPVSVANHQWSVTPLIDLPDGRYVEGATRIVTTIDVAKLEVTATDAVAEDDGDSPMGYTSAVYIVDEEELRVQYLRPQP</sequence>
<keyword evidence="2" id="KW-1185">Reference proteome</keyword>
<comment type="caution">
    <text evidence="1">The sequence shown here is derived from an EMBL/GenBank/DDBJ whole genome shotgun (WGS) entry which is preliminary data.</text>
</comment>
<dbReference type="STRING" id="1108044.GOOTI_202_00690"/>
<dbReference type="Proteomes" id="UP000005038">
    <property type="component" value="Unassembled WGS sequence"/>
</dbReference>
<name>H5TRV5_GORO1</name>
<organism evidence="1 2">
    <name type="scientific">Gordonia otitidis (strain DSM 44809 / CCUG 52243 / JCM 12355 / NBRC 100426 / IFM 10032)</name>
    <dbReference type="NCBI Taxonomy" id="1108044"/>
    <lineage>
        <taxon>Bacteria</taxon>
        <taxon>Bacillati</taxon>
        <taxon>Actinomycetota</taxon>
        <taxon>Actinomycetes</taxon>
        <taxon>Mycobacteriales</taxon>
        <taxon>Gordoniaceae</taxon>
        <taxon>Gordonia</taxon>
    </lineage>
</organism>
<accession>H5TRV5</accession>
<proteinExistence type="predicted"/>
<dbReference type="AlphaFoldDB" id="H5TRV5"/>
<gene>
    <name evidence="1" type="ORF">GOOTI_202_00690</name>
</gene>